<accession>A0A1M4SYA1</accession>
<evidence type="ECO:0000313" key="1">
    <source>
        <dbReference type="EMBL" id="SHE37171.1"/>
    </source>
</evidence>
<dbReference type="EMBL" id="FQUQ01000001">
    <property type="protein sequence ID" value="SHE37171.1"/>
    <property type="molecule type" value="Genomic_DNA"/>
</dbReference>
<dbReference type="AlphaFoldDB" id="A0A1M4SYA1"/>
<reference evidence="2" key="1">
    <citation type="submission" date="2016-11" db="EMBL/GenBank/DDBJ databases">
        <authorList>
            <person name="Varghese N."/>
            <person name="Submissions S."/>
        </authorList>
    </citation>
    <scope>NUCLEOTIDE SEQUENCE [LARGE SCALE GENOMIC DNA]</scope>
    <source>
        <strain evidence="2">DSM 16990</strain>
    </source>
</reference>
<name>A0A1M4SYA1_9SPHI</name>
<proteinExistence type="predicted"/>
<sequence>MVDYSDVMMNRVVAVKGYTSSVTLGVEAVKELMKAPTKKY</sequence>
<dbReference type="RefSeq" id="WP_262497402.1">
    <property type="nucleotide sequence ID" value="NZ_FQUQ01000001.1"/>
</dbReference>
<evidence type="ECO:0000313" key="2">
    <source>
        <dbReference type="Proteomes" id="UP000184287"/>
    </source>
</evidence>
<dbReference type="Proteomes" id="UP000184287">
    <property type="component" value="Unassembled WGS sequence"/>
</dbReference>
<dbReference type="STRING" id="288992.SAMN04488522_10112"/>
<organism evidence="1 2">
    <name type="scientific">Pedobacter caeni</name>
    <dbReference type="NCBI Taxonomy" id="288992"/>
    <lineage>
        <taxon>Bacteria</taxon>
        <taxon>Pseudomonadati</taxon>
        <taxon>Bacteroidota</taxon>
        <taxon>Sphingobacteriia</taxon>
        <taxon>Sphingobacteriales</taxon>
        <taxon>Sphingobacteriaceae</taxon>
        <taxon>Pedobacter</taxon>
    </lineage>
</organism>
<protein>
    <submittedName>
        <fullName evidence="1">Uncharacterized protein</fullName>
    </submittedName>
</protein>
<gene>
    <name evidence="1" type="ORF">SAMN04488522_10112</name>
</gene>
<keyword evidence="2" id="KW-1185">Reference proteome</keyword>